<dbReference type="Proteomes" id="UP001314205">
    <property type="component" value="Unassembled WGS sequence"/>
</dbReference>
<evidence type="ECO:0000313" key="2">
    <source>
        <dbReference type="Proteomes" id="UP001314205"/>
    </source>
</evidence>
<accession>A0AAV1LDQ7</accession>
<comment type="caution">
    <text evidence="1">The sequence shown here is derived from an EMBL/GenBank/DDBJ whole genome shotgun (WGS) entry which is preliminary data.</text>
</comment>
<gene>
    <name evidence="1" type="ORF">PARMNEM_LOCUS12342</name>
</gene>
<name>A0AAV1LDQ7_9NEOP</name>
<dbReference type="AlphaFoldDB" id="A0AAV1LDQ7"/>
<organism evidence="1 2">
    <name type="scientific">Parnassius mnemosyne</name>
    <name type="common">clouded apollo</name>
    <dbReference type="NCBI Taxonomy" id="213953"/>
    <lineage>
        <taxon>Eukaryota</taxon>
        <taxon>Metazoa</taxon>
        <taxon>Ecdysozoa</taxon>
        <taxon>Arthropoda</taxon>
        <taxon>Hexapoda</taxon>
        <taxon>Insecta</taxon>
        <taxon>Pterygota</taxon>
        <taxon>Neoptera</taxon>
        <taxon>Endopterygota</taxon>
        <taxon>Lepidoptera</taxon>
        <taxon>Glossata</taxon>
        <taxon>Ditrysia</taxon>
        <taxon>Papilionoidea</taxon>
        <taxon>Papilionidae</taxon>
        <taxon>Parnassiinae</taxon>
        <taxon>Parnassini</taxon>
        <taxon>Parnassius</taxon>
        <taxon>Driopa</taxon>
    </lineage>
</organism>
<evidence type="ECO:0000313" key="1">
    <source>
        <dbReference type="EMBL" id="CAK1592362.1"/>
    </source>
</evidence>
<reference evidence="1 2" key="1">
    <citation type="submission" date="2023-11" db="EMBL/GenBank/DDBJ databases">
        <authorList>
            <person name="Hedman E."/>
            <person name="Englund M."/>
            <person name="Stromberg M."/>
            <person name="Nyberg Akerstrom W."/>
            <person name="Nylinder S."/>
            <person name="Jareborg N."/>
            <person name="Kallberg Y."/>
            <person name="Kronander E."/>
        </authorList>
    </citation>
    <scope>NUCLEOTIDE SEQUENCE [LARGE SCALE GENOMIC DNA]</scope>
</reference>
<protein>
    <submittedName>
        <fullName evidence="1">Uncharacterized protein</fullName>
    </submittedName>
</protein>
<keyword evidence="2" id="KW-1185">Reference proteome</keyword>
<proteinExistence type="predicted"/>
<dbReference type="EMBL" id="CAVLGL010000087">
    <property type="protein sequence ID" value="CAK1592362.1"/>
    <property type="molecule type" value="Genomic_DNA"/>
</dbReference>
<sequence length="90" mass="10799">MNEERVTKQIYLSEVNGKVRKGRPRRRFIDQIGDTLKMGQIRSTLNRRACMRKYMDTKIERLRNSVVKKGQNIFLYNTSARRVTFIYIEI</sequence>